<dbReference type="STRING" id="100884.GCA_000269565_00138"/>
<comment type="similarity">
    <text evidence="2">Belongs to the peptidase A24 family.</text>
</comment>
<evidence type="ECO:0000256" key="4">
    <source>
        <dbReference type="ARBA" id="ARBA00022692"/>
    </source>
</evidence>
<keyword evidence="4 7" id="KW-0812">Transmembrane</keyword>
<dbReference type="OrthoDB" id="9789291at2"/>
<dbReference type="MEROPS" id="A24.019"/>
<dbReference type="PANTHER" id="PTHR30487:SF0">
    <property type="entry name" value="PREPILIN LEADER PEPTIDASE_N-METHYLTRANSFERASE-RELATED"/>
    <property type="match status" value="1"/>
</dbReference>
<comment type="caution">
    <text evidence="10">The sequence shown here is derived from an EMBL/GenBank/DDBJ whole genome shotgun (WGS) entry which is preliminary data.</text>
</comment>
<dbReference type="InterPro" id="IPR050882">
    <property type="entry name" value="Prepilin_peptidase/N-MTase"/>
</dbReference>
<evidence type="ECO:0000259" key="8">
    <source>
        <dbReference type="Pfam" id="PF01478"/>
    </source>
</evidence>
<dbReference type="eggNOG" id="COG1989">
    <property type="taxonomic scope" value="Bacteria"/>
</dbReference>
<dbReference type="Gene3D" id="1.20.120.1220">
    <property type="match status" value="1"/>
</dbReference>
<evidence type="ECO:0000256" key="2">
    <source>
        <dbReference type="ARBA" id="ARBA00005801"/>
    </source>
</evidence>
<evidence type="ECO:0000256" key="3">
    <source>
        <dbReference type="ARBA" id="ARBA00022475"/>
    </source>
</evidence>
<name>E7GCJ4_9FIRM</name>
<evidence type="ECO:0000313" key="10">
    <source>
        <dbReference type="EMBL" id="EFW04203.1"/>
    </source>
</evidence>
<keyword evidence="3" id="KW-1003">Cell membrane</keyword>
<feature type="transmembrane region" description="Helical" evidence="7">
    <location>
        <begin position="197"/>
        <end position="221"/>
    </location>
</feature>
<dbReference type="Pfam" id="PF01478">
    <property type="entry name" value="Peptidase_A24"/>
    <property type="match status" value="1"/>
</dbReference>
<dbReference type="InterPro" id="IPR010627">
    <property type="entry name" value="Prepilin_pept_A24_N"/>
</dbReference>
<dbReference type="HOGENOM" id="CLU_057101_0_1_9"/>
<dbReference type="Proteomes" id="UP000003157">
    <property type="component" value="Unassembled WGS sequence"/>
</dbReference>
<keyword evidence="6 7" id="KW-0472">Membrane</keyword>
<evidence type="ECO:0000256" key="5">
    <source>
        <dbReference type="ARBA" id="ARBA00022989"/>
    </source>
</evidence>
<evidence type="ECO:0000256" key="7">
    <source>
        <dbReference type="SAM" id="Phobius"/>
    </source>
</evidence>
<feature type="transmembrane region" description="Helical" evidence="7">
    <location>
        <begin position="109"/>
        <end position="126"/>
    </location>
</feature>
<feature type="transmembrane region" description="Helical" evidence="7">
    <location>
        <begin position="84"/>
        <end position="102"/>
    </location>
</feature>
<dbReference type="RefSeq" id="WP_008789574.1">
    <property type="nucleotide sequence ID" value="NZ_AKCB01000001.1"/>
</dbReference>
<dbReference type="PANTHER" id="PTHR30487">
    <property type="entry name" value="TYPE 4 PREPILIN-LIKE PROTEINS LEADER PEPTIDE-PROCESSING ENZYME"/>
    <property type="match status" value="1"/>
</dbReference>
<dbReference type="GO" id="GO:0005886">
    <property type="term" value="C:plasma membrane"/>
    <property type="evidence" value="ECO:0007669"/>
    <property type="project" value="UniProtKB-SubCell"/>
</dbReference>
<evidence type="ECO:0000313" key="11">
    <source>
        <dbReference type="Proteomes" id="UP000003157"/>
    </source>
</evidence>
<feature type="transmembrane region" description="Helical" evidence="7">
    <location>
        <begin position="132"/>
        <end position="152"/>
    </location>
</feature>
<dbReference type="InterPro" id="IPR000045">
    <property type="entry name" value="Prepilin_IV_endopep_pep"/>
</dbReference>
<dbReference type="EMBL" id="ADKX01000039">
    <property type="protein sequence ID" value="EFW04203.1"/>
    <property type="molecule type" value="Genomic_DNA"/>
</dbReference>
<dbReference type="GO" id="GO:0004190">
    <property type="term" value="F:aspartic-type endopeptidase activity"/>
    <property type="evidence" value="ECO:0007669"/>
    <property type="project" value="InterPro"/>
</dbReference>
<evidence type="ECO:0000256" key="6">
    <source>
        <dbReference type="ARBA" id="ARBA00023136"/>
    </source>
</evidence>
<dbReference type="AlphaFoldDB" id="E7GCJ4"/>
<accession>E7GCJ4</accession>
<feature type="domain" description="Prepilin type IV endopeptidase peptidase" evidence="8">
    <location>
        <begin position="114"/>
        <end position="216"/>
    </location>
</feature>
<sequence>MCGKGKGMEPIVLFLYVYMFVLGTCIASFINVVIYRLPLGLNFVEGRSFCPKCHKTLKAYDMIPVFSWFLLRGKCRFCKEPISLRYPAIEFVGGVLAVLCFYRYGIDWMTLISFVFSMILLTICMIDYDTMIIPNGLVICCLIVAIVSVPFLDLSLMDRIIGFFIISVPLYIMNLIIPDCFGGGDIKLLAVSGLLMGWINVLIGMFIAVLIAGIYAGYLLLTHRIDRKGHIAFGPYICFGVFVALLYGQELFKWYLSLFGL</sequence>
<dbReference type="GO" id="GO:0006465">
    <property type="term" value="P:signal peptide processing"/>
    <property type="evidence" value="ECO:0007669"/>
    <property type="project" value="TreeGrafter"/>
</dbReference>
<feature type="transmembrane region" description="Helical" evidence="7">
    <location>
        <begin position="12"/>
        <end position="35"/>
    </location>
</feature>
<evidence type="ECO:0000256" key="1">
    <source>
        <dbReference type="ARBA" id="ARBA00004651"/>
    </source>
</evidence>
<evidence type="ECO:0000259" key="9">
    <source>
        <dbReference type="Pfam" id="PF06750"/>
    </source>
</evidence>
<dbReference type="GeneID" id="78228071"/>
<protein>
    <submittedName>
        <fullName evidence="10">Prepilin peptidase</fullName>
    </submittedName>
</protein>
<reference evidence="10 11" key="1">
    <citation type="submission" date="2010-12" db="EMBL/GenBank/DDBJ databases">
        <title>The Genome Sequence of Coprobacillus sp. strain 29_1.</title>
        <authorList>
            <consortium name="The Broad Institute Genome Sequencing Platform"/>
            <person name="Earl A."/>
            <person name="Ward D."/>
            <person name="Feldgarden M."/>
            <person name="Gevers D."/>
            <person name="Daigneault M."/>
            <person name="Sibley C.D."/>
            <person name="White A."/>
            <person name="Strauss J."/>
            <person name="Allen-Vercoe E."/>
            <person name="Young S.K."/>
            <person name="Zeng Q."/>
            <person name="Gargeya S."/>
            <person name="Fitzgerald M."/>
            <person name="Haas B."/>
            <person name="Abouelleil A."/>
            <person name="Alvarado L."/>
            <person name="Arachchi H.M."/>
            <person name="Berlin A."/>
            <person name="Brown A."/>
            <person name="Chapman S.B."/>
            <person name="Chen Z."/>
            <person name="Dunbar C."/>
            <person name="Freedman E."/>
            <person name="Gearin G."/>
            <person name="Gellesch M."/>
            <person name="Goldberg J."/>
            <person name="Griggs A."/>
            <person name="Gujja S."/>
            <person name="Heilman E."/>
            <person name="Heiman D."/>
            <person name="Howarth C."/>
            <person name="Larson L."/>
            <person name="Lui A."/>
            <person name="MacDonald P.J.P."/>
            <person name="Mehta T."/>
            <person name="Montmayeur A."/>
            <person name="Murphy C."/>
            <person name="Neiman D."/>
            <person name="Pearson M."/>
            <person name="Priest M."/>
            <person name="Roberts A."/>
            <person name="Saif S."/>
            <person name="Shea T."/>
            <person name="Shenoy N."/>
            <person name="Sisk P."/>
            <person name="Stolte C."/>
            <person name="Sykes S."/>
            <person name="White J."/>
            <person name="Yandava C."/>
            <person name="Nusbaum C."/>
            <person name="Birren B."/>
        </authorList>
    </citation>
    <scope>NUCLEOTIDE SEQUENCE [LARGE SCALE GENOMIC DNA]</scope>
    <source>
        <strain evidence="10 11">29_1</strain>
    </source>
</reference>
<organism evidence="10 11">
    <name type="scientific">Coprobacillus cateniformis</name>
    <dbReference type="NCBI Taxonomy" id="100884"/>
    <lineage>
        <taxon>Bacteria</taxon>
        <taxon>Bacillati</taxon>
        <taxon>Bacillota</taxon>
        <taxon>Erysipelotrichia</taxon>
        <taxon>Erysipelotrichales</taxon>
        <taxon>Coprobacillaceae</taxon>
        <taxon>Coprobacillus</taxon>
    </lineage>
</organism>
<keyword evidence="5 7" id="KW-1133">Transmembrane helix</keyword>
<feature type="transmembrane region" description="Helical" evidence="7">
    <location>
        <begin position="159"/>
        <end position="177"/>
    </location>
</feature>
<feature type="domain" description="Prepilin peptidase A24 N-terminal" evidence="9">
    <location>
        <begin position="21"/>
        <end position="104"/>
    </location>
</feature>
<gene>
    <name evidence="10" type="ORF">HMPREF9488_02486</name>
</gene>
<dbReference type="Pfam" id="PF06750">
    <property type="entry name" value="A24_N_bact"/>
    <property type="match status" value="1"/>
</dbReference>
<proteinExistence type="inferred from homology"/>
<comment type="subcellular location">
    <subcellularLocation>
        <location evidence="1">Cell membrane</location>
        <topology evidence="1">Multi-pass membrane protein</topology>
    </subcellularLocation>
</comment>
<keyword evidence="11" id="KW-1185">Reference proteome</keyword>
<feature type="transmembrane region" description="Helical" evidence="7">
    <location>
        <begin position="233"/>
        <end position="252"/>
    </location>
</feature>